<dbReference type="EMBL" id="EAAA01001099">
    <property type="status" value="NOT_ANNOTATED_CDS"/>
    <property type="molecule type" value="Genomic_DNA"/>
</dbReference>
<evidence type="ECO:0000313" key="5">
    <source>
        <dbReference type="Ensembl" id="ENSCINP00000033989.1"/>
    </source>
</evidence>
<protein>
    <recommendedName>
        <fullName evidence="4">LRRNT domain-containing protein</fullName>
    </recommendedName>
</protein>
<dbReference type="SMART" id="SM00369">
    <property type="entry name" value="LRR_TYP"/>
    <property type="match status" value="3"/>
</dbReference>
<dbReference type="PROSITE" id="PS51450">
    <property type="entry name" value="LRR"/>
    <property type="match status" value="1"/>
</dbReference>
<dbReference type="PANTHER" id="PTHR24369">
    <property type="entry name" value="ANTIGEN BSP, PUTATIVE-RELATED"/>
    <property type="match status" value="1"/>
</dbReference>
<proteinExistence type="predicted"/>
<evidence type="ECO:0000256" key="1">
    <source>
        <dbReference type="ARBA" id="ARBA00022614"/>
    </source>
</evidence>
<keyword evidence="6" id="KW-1185">Reference proteome</keyword>
<accession>H2XWF5</accession>
<reference evidence="5" key="4">
    <citation type="submission" date="2025-09" db="UniProtKB">
        <authorList>
            <consortium name="Ensembl"/>
        </authorList>
    </citation>
    <scope>IDENTIFICATION</scope>
</reference>
<sequence length="370" mass="41407">MKKLEYITAWVIVVTVFCGLSVHGERVRRTSINCPQSCSCGLFNNDKKSINCSNTEKTNVPQDIPGDSTLVDLSNNVITGIGRRDFNQMVQLRTVDLSRNTITVGFPMLKDPQGKVIIYKKQKPVYFNNNNVMCLSNVESIYYLTPLVLKSNLPSHIFTGRYMTQLKRLVASNNLFPEIPYGRLPTGLEYVDVSCLEMRMLRARTFRGLLHLKEIRITGCDAQQRKLTAIERGTFQSMPSLQLLDLKDNALTRIPKGLPTNILVLDLSHNSAQSFVNATIISETAQSNIGSELSSLTVLRKLDLSGNRIGTVQNEMQLMLPSLRKADFSNNPYRCDCHITSFVDYVQTTSVLLLNNNLSKSKVSCSADGL</sequence>
<keyword evidence="3" id="KW-0677">Repeat</keyword>
<dbReference type="Proteomes" id="UP000008144">
    <property type="component" value="Chromosome 13"/>
</dbReference>
<keyword evidence="1" id="KW-0433">Leucine-rich repeat</keyword>
<reference evidence="6" key="1">
    <citation type="journal article" date="2002" name="Science">
        <title>The draft genome of Ciona intestinalis: insights into chordate and vertebrate origins.</title>
        <authorList>
            <person name="Dehal P."/>
            <person name="Satou Y."/>
            <person name="Campbell R.K."/>
            <person name="Chapman J."/>
            <person name="Degnan B."/>
            <person name="De Tomaso A."/>
            <person name="Davidson B."/>
            <person name="Di Gregorio A."/>
            <person name="Gelpke M."/>
            <person name="Goodstein D.M."/>
            <person name="Harafuji N."/>
            <person name="Hastings K.E."/>
            <person name="Ho I."/>
            <person name="Hotta K."/>
            <person name="Huang W."/>
            <person name="Kawashima T."/>
            <person name="Lemaire P."/>
            <person name="Martinez D."/>
            <person name="Meinertzhagen I.A."/>
            <person name="Necula S."/>
            <person name="Nonaka M."/>
            <person name="Putnam N."/>
            <person name="Rash S."/>
            <person name="Saiga H."/>
            <person name="Satake M."/>
            <person name="Terry A."/>
            <person name="Yamada L."/>
            <person name="Wang H.G."/>
            <person name="Awazu S."/>
            <person name="Azumi K."/>
            <person name="Boore J."/>
            <person name="Branno M."/>
            <person name="Chin-Bow S."/>
            <person name="DeSantis R."/>
            <person name="Doyle S."/>
            <person name="Francino P."/>
            <person name="Keys D.N."/>
            <person name="Haga S."/>
            <person name="Hayashi H."/>
            <person name="Hino K."/>
            <person name="Imai K.S."/>
            <person name="Inaba K."/>
            <person name="Kano S."/>
            <person name="Kobayashi K."/>
            <person name="Kobayashi M."/>
            <person name="Lee B.I."/>
            <person name="Makabe K.W."/>
            <person name="Manohar C."/>
            <person name="Matassi G."/>
            <person name="Medina M."/>
            <person name="Mochizuki Y."/>
            <person name="Mount S."/>
            <person name="Morishita T."/>
            <person name="Miura S."/>
            <person name="Nakayama A."/>
            <person name="Nishizaka S."/>
            <person name="Nomoto H."/>
            <person name="Ohta F."/>
            <person name="Oishi K."/>
            <person name="Rigoutsos I."/>
            <person name="Sano M."/>
            <person name="Sasaki A."/>
            <person name="Sasakura Y."/>
            <person name="Shoguchi E."/>
            <person name="Shin-i T."/>
            <person name="Spagnuolo A."/>
            <person name="Stainier D."/>
            <person name="Suzuki M.M."/>
            <person name="Tassy O."/>
            <person name="Takatori N."/>
            <person name="Tokuoka M."/>
            <person name="Yagi K."/>
            <person name="Yoshizaki F."/>
            <person name="Wada S."/>
            <person name="Zhang C."/>
            <person name="Hyatt P.D."/>
            <person name="Larimer F."/>
            <person name="Detter C."/>
            <person name="Doggett N."/>
            <person name="Glavina T."/>
            <person name="Hawkins T."/>
            <person name="Richardson P."/>
            <person name="Lucas S."/>
            <person name="Kohara Y."/>
            <person name="Levine M."/>
            <person name="Satoh N."/>
            <person name="Rokhsar D.S."/>
        </authorList>
    </citation>
    <scope>NUCLEOTIDE SEQUENCE [LARGE SCALE GENOMIC DNA]</scope>
</reference>
<evidence type="ECO:0000259" key="4">
    <source>
        <dbReference type="SMART" id="SM00013"/>
    </source>
</evidence>
<evidence type="ECO:0000256" key="2">
    <source>
        <dbReference type="ARBA" id="ARBA00022729"/>
    </source>
</evidence>
<dbReference type="InterPro" id="IPR032675">
    <property type="entry name" value="LRR_dom_sf"/>
</dbReference>
<dbReference type="STRING" id="7719.ENSCINP00000033989"/>
<dbReference type="Ensembl" id="ENSCINT00000034820.1">
    <property type="protein sequence ID" value="ENSCINP00000033989.1"/>
    <property type="gene ID" value="ENSCING00000014653.2"/>
</dbReference>
<dbReference type="InParanoid" id="H2XWF5"/>
<dbReference type="Gene3D" id="3.80.10.10">
    <property type="entry name" value="Ribonuclease Inhibitor"/>
    <property type="match status" value="2"/>
</dbReference>
<dbReference type="GeneTree" id="ENSGT00940000161826"/>
<organism evidence="5 6">
    <name type="scientific">Ciona intestinalis</name>
    <name type="common">Transparent sea squirt</name>
    <name type="synonym">Ascidia intestinalis</name>
    <dbReference type="NCBI Taxonomy" id="7719"/>
    <lineage>
        <taxon>Eukaryota</taxon>
        <taxon>Metazoa</taxon>
        <taxon>Chordata</taxon>
        <taxon>Tunicata</taxon>
        <taxon>Ascidiacea</taxon>
        <taxon>Phlebobranchia</taxon>
        <taxon>Cionidae</taxon>
        <taxon>Ciona</taxon>
    </lineage>
</organism>
<reference evidence="5" key="2">
    <citation type="journal article" date="2008" name="Genome Biol.">
        <title>Improved genome assembly and evidence-based global gene model set for the chordate Ciona intestinalis: new insight into intron and operon populations.</title>
        <authorList>
            <person name="Satou Y."/>
            <person name="Mineta K."/>
            <person name="Ogasawara M."/>
            <person name="Sasakura Y."/>
            <person name="Shoguchi E."/>
            <person name="Ueno K."/>
            <person name="Yamada L."/>
            <person name="Matsumoto J."/>
            <person name="Wasserscheid J."/>
            <person name="Dewar K."/>
            <person name="Wiley G.B."/>
            <person name="Macmil S.L."/>
            <person name="Roe B.A."/>
            <person name="Zeller R.W."/>
            <person name="Hastings K.E."/>
            <person name="Lemaire P."/>
            <person name="Lindquist E."/>
            <person name="Endo T."/>
            <person name="Hotta K."/>
            <person name="Inaba K."/>
        </authorList>
    </citation>
    <scope>NUCLEOTIDE SEQUENCE [LARGE SCALE GENOMIC DNA]</scope>
    <source>
        <strain evidence="5">wild type</strain>
    </source>
</reference>
<dbReference type="AlphaFoldDB" id="H2XWF5"/>
<dbReference type="InterPro" id="IPR001611">
    <property type="entry name" value="Leu-rich_rpt"/>
</dbReference>
<keyword evidence="2" id="KW-0732">Signal</keyword>
<evidence type="ECO:0000313" key="6">
    <source>
        <dbReference type="Proteomes" id="UP000008144"/>
    </source>
</evidence>
<dbReference type="Pfam" id="PF13516">
    <property type="entry name" value="LRR_6"/>
    <property type="match status" value="1"/>
</dbReference>
<name>H2XWF5_CIOIN</name>
<dbReference type="SMART" id="SM00013">
    <property type="entry name" value="LRRNT"/>
    <property type="match status" value="1"/>
</dbReference>
<dbReference type="InterPro" id="IPR000372">
    <property type="entry name" value="LRRNT"/>
</dbReference>
<evidence type="ECO:0000256" key="3">
    <source>
        <dbReference type="ARBA" id="ARBA00022737"/>
    </source>
</evidence>
<dbReference type="PANTHER" id="PTHR24369:SF210">
    <property type="entry name" value="CHAOPTIN-RELATED"/>
    <property type="match status" value="1"/>
</dbReference>
<dbReference type="InterPro" id="IPR050541">
    <property type="entry name" value="LRR_TM_domain-containing"/>
</dbReference>
<dbReference type="SUPFAM" id="SSF52058">
    <property type="entry name" value="L domain-like"/>
    <property type="match status" value="1"/>
</dbReference>
<feature type="domain" description="LRRNT" evidence="4">
    <location>
        <begin position="33"/>
        <end position="70"/>
    </location>
</feature>
<reference evidence="5" key="3">
    <citation type="submission" date="2025-08" db="UniProtKB">
        <authorList>
            <consortium name="Ensembl"/>
        </authorList>
    </citation>
    <scope>IDENTIFICATION</scope>
</reference>
<dbReference type="InterPro" id="IPR003591">
    <property type="entry name" value="Leu-rich_rpt_typical-subtyp"/>
</dbReference>